<proteinExistence type="predicted"/>
<organism evidence="1 2">
    <name type="scientific">Mucilaginibacter terrae</name>
    <dbReference type="NCBI Taxonomy" id="1955052"/>
    <lineage>
        <taxon>Bacteria</taxon>
        <taxon>Pseudomonadati</taxon>
        <taxon>Bacteroidota</taxon>
        <taxon>Sphingobacteriia</taxon>
        <taxon>Sphingobacteriales</taxon>
        <taxon>Sphingobacteriaceae</taxon>
        <taxon>Mucilaginibacter</taxon>
    </lineage>
</organism>
<evidence type="ECO:0008006" key="3">
    <source>
        <dbReference type="Google" id="ProtNLM"/>
    </source>
</evidence>
<keyword evidence="2" id="KW-1185">Reference proteome</keyword>
<dbReference type="Proteomes" id="UP001258315">
    <property type="component" value="Unassembled WGS sequence"/>
</dbReference>
<name>A0ABU3GWJ9_9SPHI</name>
<reference evidence="2" key="1">
    <citation type="submission" date="2023-07" db="EMBL/GenBank/DDBJ databases">
        <title>Functional and genomic diversity of the sorghum phyllosphere microbiome.</title>
        <authorList>
            <person name="Shade A."/>
        </authorList>
    </citation>
    <scope>NUCLEOTIDE SEQUENCE [LARGE SCALE GENOMIC DNA]</scope>
    <source>
        <strain evidence="2">SORGH_AS_0422</strain>
    </source>
</reference>
<dbReference type="InterPro" id="IPR047880">
    <property type="entry name" value="MafI-like"/>
</dbReference>
<dbReference type="EMBL" id="JAVLVU010000001">
    <property type="protein sequence ID" value="MDT3403025.1"/>
    <property type="molecule type" value="Genomic_DNA"/>
</dbReference>
<sequence length="84" mass="10029">MNINQALEGFIERSRTLGLHEQDYLIAIDFLKYHEFGLAFDQVVVQLYEYDKNIDKVYYKHVIDIAIKLSIPINEYSYLKELVR</sequence>
<evidence type="ECO:0000313" key="1">
    <source>
        <dbReference type="EMBL" id="MDT3403025.1"/>
    </source>
</evidence>
<dbReference type="NCBIfam" id="NF033691">
    <property type="entry name" value="immunity_MafI"/>
    <property type="match status" value="1"/>
</dbReference>
<accession>A0ABU3GWJ9</accession>
<gene>
    <name evidence="1" type="ORF">QE417_002097</name>
</gene>
<protein>
    <recommendedName>
        <fullName evidence="3">MafI family immunity protein</fullName>
    </recommendedName>
</protein>
<evidence type="ECO:0000313" key="2">
    <source>
        <dbReference type="Proteomes" id="UP001258315"/>
    </source>
</evidence>
<dbReference type="RefSeq" id="WP_311949763.1">
    <property type="nucleotide sequence ID" value="NZ_JAVLVU010000001.1"/>
</dbReference>
<comment type="caution">
    <text evidence="1">The sequence shown here is derived from an EMBL/GenBank/DDBJ whole genome shotgun (WGS) entry which is preliminary data.</text>
</comment>